<feature type="region of interest" description="Disordered" evidence="1">
    <location>
        <begin position="93"/>
        <end position="119"/>
    </location>
</feature>
<dbReference type="Pfam" id="PF01381">
    <property type="entry name" value="HTH_3"/>
    <property type="match status" value="1"/>
</dbReference>
<dbReference type="PROSITE" id="PS50943">
    <property type="entry name" value="HTH_CROC1"/>
    <property type="match status" value="1"/>
</dbReference>
<dbReference type="InterPro" id="IPR010982">
    <property type="entry name" value="Lambda_DNA-bd_dom_sf"/>
</dbReference>
<evidence type="ECO:0000313" key="4">
    <source>
        <dbReference type="Proteomes" id="UP000434582"/>
    </source>
</evidence>
<dbReference type="InterPro" id="IPR001387">
    <property type="entry name" value="Cro/C1-type_HTH"/>
</dbReference>
<dbReference type="AlphaFoldDB" id="A0A7X2D3M7"/>
<dbReference type="CDD" id="cd00093">
    <property type="entry name" value="HTH_XRE"/>
    <property type="match status" value="1"/>
</dbReference>
<dbReference type="Gene3D" id="1.10.260.40">
    <property type="entry name" value="lambda repressor-like DNA-binding domains"/>
    <property type="match status" value="1"/>
</dbReference>
<dbReference type="RefSeq" id="WP_153341620.1">
    <property type="nucleotide sequence ID" value="NZ_WIVE01000008.1"/>
</dbReference>
<accession>A0A7X2D3M7</accession>
<evidence type="ECO:0000256" key="1">
    <source>
        <dbReference type="SAM" id="MobiDB-lite"/>
    </source>
</evidence>
<dbReference type="Proteomes" id="UP000434582">
    <property type="component" value="Unassembled WGS sequence"/>
</dbReference>
<feature type="domain" description="HTH cro/C1-type" evidence="2">
    <location>
        <begin position="33"/>
        <end position="87"/>
    </location>
</feature>
<dbReference type="EMBL" id="WIVE01000008">
    <property type="protein sequence ID" value="MQX35782.1"/>
    <property type="molecule type" value="Genomic_DNA"/>
</dbReference>
<feature type="compositionally biased region" description="Polar residues" evidence="1">
    <location>
        <begin position="96"/>
        <end position="107"/>
    </location>
</feature>
<dbReference type="GO" id="GO:0003677">
    <property type="term" value="F:DNA binding"/>
    <property type="evidence" value="ECO:0007669"/>
    <property type="project" value="InterPro"/>
</dbReference>
<comment type="caution">
    <text evidence="3">The sequence shown here is derived from an EMBL/GenBank/DDBJ whole genome shotgun (WGS) entry which is preliminary data.</text>
</comment>
<keyword evidence="4" id="KW-1185">Reference proteome</keyword>
<evidence type="ECO:0000259" key="2">
    <source>
        <dbReference type="PROSITE" id="PS50943"/>
    </source>
</evidence>
<dbReference type="OrthoDB" id="9797172at2"/>
<evidence type="ECO:0000313" key="3">
    <source>
        <dbReference type="EMBL" id="MQX35782.1"/>
    </source>
</evidence>
<organism evidence="3 4">
    <name type="scientific">Roseospira navarrensis</name>
    <dbReference type="NCBI Taxonomy" id="140058"/>
    <lineage>
        <taxon>Bacteria</taxon>
        <taxon>Pseudomonadati</taxon>
        <taxon>Pseudomonadota</taxon>
        <taxon>Alphaproteobacteria</taxon>
        <taxon>Rhodospirillales</taxon>
        <taxon>Rhodospirillaceae</taxon>
        <taxon>Roseospira</taxon>
    </lineage>
</organism>
<proteinExistence type="predicted"/>
<gene>
    <name evidence="3" type="ORF">GHC57_04535</name>
</gene>
<dbReference type="SMART" id="SM00530">
    <property type="entry name" value="HTH_XRE"/>
    <property type="match status" value="1"/>
</dbReference>
<reference evidence="3 4" key="1">
    <citation type="submission" date="2019-10" db="EMBL/GenBank/DDBJ databases">
        <title>Draft whole-genome sequence of the purple nonsulfur photosynthetic bacterium Roseospira navarrensis DSM 15114.</title>
        <authorList>
            <person name="Kyndt J.A."/>
            <person name="Meyer T.E."/>
        </authorList>
    </citation>
    <scope>NUCLEOTIDE SEQUENCE [LARGE SCALE GENOMIC DNA]</scope>
    <source>
        <strain evidence="3 4">DSM 15114</strain>
    </source>
</reference>
<protein>
    <submittedName>
        <fullName evidence="3">Helix-turn-helix domain-containing protein</fullName>
    </submittedName>
</protein>
<dbReference type="SUPFAM" id="SSF47413">
    <property type="entry name" value="lambda repressor-like DNA-binding domains"/>
    <property type="match status" value="1"/>
</dbReference>
<name>A0A7X2D3M7_9PROT</name>
<feature type="compositionally biased region" description="Basic and acidic residues" evidence="1">
    <location>
        <begin position="109"/>
        <end position="119"/>
    </location>
</feature>
<feature type="region of interest" description="Disordered" evidence="1">
    <location>
        <begin position="1"/>
        <end position="26"/>
    </location>
</feature>
<sequence>MADDDRGEPRRSRRGRTPSGKPNPVDVHVGARVRLRRTLLGMSQERLGEAIGLTFQQVQKYERGANRIGASRLWDLSRVLDVPMGYFFEDMDDDTSSLSPRNLTATTVEPEHPGRPADPMTRRETLELVRSYYRIASPTVRRRVFELTKTLGTPEPEA</sequence>